<dbReference type="PROSITE" id="PS50811">
    <property type="entry name" value="WRKY"/>
    <property type="match status" value="2"/>
</dbReference>
<evidence type="ECO:0000313" key="10">
    <source>
        <dbReference type="Proteomes" id="UP000091857"/>
    </source>
</evidence>
<dbReference type="Proteomes" id="UP000091857">
    <property type="component" value="Chromosome 12"/>
</dbReference>
<dbReference type="InterPro" id="IPR044810">
    <property type="entry name" value="WRKY_plant"/>
</dbReference>
<evidence type="ECO:0000256" key="2">
    <source>
        <dbReference type="ARBA" id="ARBA00022737"/>
    </source>
</evidence>
<proteinExistence type="predicted"/>
<gene>
    <name evidence="9" type="ORF">MANES_12G005800v8</name>
</gene>
<dbReference type="OrthoDB" id="2021103at2759"/>
<dbReference type="FunFam" id="2.20.25.80:FF:000001">
    <property type="entry name" value="WRKY transcription factor 33"/>
    <property type="match status" value="1"/>
</dbReference>
<protein>
    <recommendedName>
        <fullName evidence="8">WRKY domain-containing protein</fullName>
    </recommendedName>
</protein>
<dbReference type="Gene3D" id="2.20.25.80">
    <property type="entry name" value="WRKY domain"/>
    <property type="match status" value="2"/>
</dbReference>
<keyword evidence="6" id="KW-0539">Nucleus</keyword>
<dbReference type="FunFam" id="2.20.25.80:FF:000006">
    <property type="entry name" value="WRKY transcription factor"/>
    <property type="match status" value="1"/>
</dbReference>
<dbReference type="SUPFAM" id="SSF118290">
    <property type="entry name" value="WRKY DNA-binding domain"/>
    <property type="match status" value="2"/>
</dbReference>
<dbReference type="GO" id="GO:0000976">
    <property type="term" value="F:transcription cis-regulatory region binding"/>
    <property type="evidence" value="ECO:0000318"/>
    <property type="project" value="GO_Central"/>
</dbReference>
<organism evidence="9 10">
    <name type="scientific">Manihot esculenta</name>
    <name type="common">Cassava</name>
    <name type="synonym">Jatropha manihot</name>
    <dbReference type="NCBI Taxonomy" id="3983"/>
    <lineage>
        <taxon>Eukaryota</taxon>
        <taxon>Viridiplantae</taxon>
        <taxon>Streptophyta</taxon>
        <taxon>Embryophyta</taxon>
        <taxon>Tracheophyta</taxon>
        <taxon>Spermatophyta</taxon>
        <taxon>Magnoliopsida</taxon>
        <taxon>eudicotyledons</taxon>
        <taxon>Gunneridae</taxon>
        <taxon>Pentapetalae</taxon>
        <taxon>rosids</taxon>
        <taxon>fabids</taxon>
        <taxon>Malpighiales</taxon>
        <taxon>Euphorbiaceae</taxon>
        <taxon>Crotonoideae</taxon>
        <taxon>Manihoteae</taxon>
        <taxon>Manihot</taxon>
    </lineage>
</organism>
<dbReference type="GO" id="GO:0006355">
    <property type="term" value="P:regulation of DNA-templated transcription"/>
    <property type="evidence" value="ECO:0000318"/>
    <property type="project" value="GO_Central"/>
</dbReference>
<reference evidence="10" key="1">
    <citation type="journal article" date="2016" name="Nat. Biotechnol.">
        <title>Sequencing wild and cultivated cassava and related species reveals extensive interspecific hybridization and genetic diversity.</title>
        <authorList>
            <person name="Bredeson J.V."/>
            <person name="Lyons J.B."/>
            <person name="Prochnik S.E."/>
            <person name="Wu G.A."/>
            <person name="Ha C.M."/>
            <person name="Edsinger-Gonzales E."/>
            <person name="Grimwood J."/>
            <person name="Schmutz J."/>
            <person name="Rabbi I.Y."/>
            <person name="Egesi C."/>
            <person name="Nauluvula P."/>
            <person name="Lebot V."/>
            <person name="Ndunguru J."/>
            <person name="Mkamilo G."/>
            <person name="Bart R.S."/>
            <person name="Setter T.L."/>
            <person name="Gleadow R.M."/>
            <person name="Kulakow P."/>
            <person name="Ferguson M.E."/>
            <person name="Rounsley S."/>
            <person name="Rokhsar D.S."/>
        </authorList>
    </citation>
    <scope>NUCLEOTIDE SEQUENCE [LARGE SCALE GENOMIC DNA]</scope>
    <source>
        <strain evidence="10">cv. AM560-2</strain>
    </source>
</reference>
<feature type="domain" description="WRKY" evidence="8">
    <location>
        <begin position="268"/>
        <end position="326"/>
    </location>
</feature>
<dbReference type="Gramene" id="Manes.12G005800.1.v8.1">
    <property type="protein sequence ID" value="Manes.12G005800.1.v8.1.CDS"/>
    <property type="gene ID" value="Manes.12G005800.v8.1"/>
</dbReference>
<evidence type="ECO:0000256" key="1">
    <source>
        <dbReference type="ARBA" id="ARBA00004123"/>
    </source>
</evidence>
<sequence length="741" mass="80428">MDDNPPPQQPSSKTLVSSSIAHIDNFTDVDYTISSNDASENAIRGSIAQRRAAKFGFKAEKINTARFRTTSPLASPAEVGVRSPCITIPPGISPTALLDSPIMLPNSQPSPTTGTFPLPCLHYESSMLNTVVPADANKGSNAGSFRFKPHKNPDPLPDFATLENQGNNVNYQAVVSVGPSMAFEFPVEFSKEATTENCAGGSATEMKVLNGTLANSDLSDVEMGHTDVAGNQTSIQMEPIPGENVGAHNPHEEDKRTLPAPGNGRNSEDGYNWRKYGQKQVKGSEYPRSYYKCTHPNCEVKKKIEHSHDGQIMEIIYKGAHNHPKPQPNCRAQVGSASSFDEMPEMDEGGEIRVKVEVGSVWKNSKPGPEDVKVGSEWKADGLERTSSASVVTELSDLLSATQRKSMSTFKSAGTPELSSTLVGNDDDCDDGATQGSISLGVDADVEESESKRRKMESCGVETSLASRAVREPRVVVQIESEIDILDDGYRWRKYGQKVVKGNPNPRSYYKCTSAGCSVRKHVERASHNLKYVITTYEGKHNHEVPAARNSNTMNSGGGSLSQITTNTQPALALARNTGPKPETQIQDFVPGFNRKPVFNNDYLRPSFAGNFSNGMKLGASTIYPLKYPTFQHTMPYGPFEINRSATHHSGSIASLVPDFPISLPSSINASVGLSLAGADFNYNGKPIGQSQALLSGQQMVKPKQEQRDDNLYDAEQSIIDHVNASPSSSSVYQRMRNFPS</sequence>
<dbReference type="GO" id="GO:0005634">
    <property type="term" value="C:nucleus"/>
    <property type="evidence" value="ECO:0000318"/>
    <property type="project" value="GO_Central"/>
</dbReference>
<keyword evidence="3" id="KW-0805">Transcription regulation</keyword>
<dbReference type="SMART" id="SM00774">
    <property type="entry name" value="WRKY"/>
    <property type="match status" value="2"/>
</dbReference>
<evidence type="ECO:0000256" key="7">
    <source>
        <dbReference type="SAM" id="MobiDB-lite"/>
    </source>
</evidence>
<feature type="region of interest" description="Disordered" evidence="7">
    <location>
        <begin position="246"/>
        <end position="272"/>
    </location>
</feature>
<keyword evidence="5" id="KW-0804">Transcription</keyword>
<dbReference type="PANTHER" id="PTHR31221:SF126">
    <property type="entry name" value="WRKY DOMAIN-CONTAINING PROTEIN"/>
    <property type="match status" value="1"/>
</dbReference>
<feature type="domain" description="WRKY" evidence="8">
    <location>
        <begin position="481"/>
        <end position="546"/>
    </location>
</feature>
<evidence type="ECO:0000313" key="9">
    <source>
        <dbReference type="EMBL" id="OAY34243.1"/>
    </source>
</evidence>
<dbReference type="Pfam" id="PF03106">
    <property type="entry name" value="WRKY"/>
    <property type="match status" value="2"/>
</dbReference>
<dbReference type="AlphaFoldDB" id="A0A2C9UUC1"/>
<name>A0A2C9UUC1_MANES</name>
<keyword evidence="4" id="KW-0238">DNA-binding</keyword>
<evidence type="ECO:0000259" key="8">
    <source>
        <dbReference type="PROSITE" id="PS50811"/>
    </source>
</evidence>
<accession>A0A2C9UUC1</accession>
<dbReference type="InterPro" id="IPR036576">
    <property type="entry name" value="WRKY_dom_sf"/>
</dbReference>
<keyword evidence="10" id="KW-1185">Reference proteome</keyword>
<evidence type="ECO:0000256" key="4">
    <source>
        <dbReference type="ARBA" id="ARBA00023125"/>
    </source>
</evidence>
<dbReference type="GO" id="GO:0003700">
    <property type="term" value="F:DNA-binding transcription factor activity"/>
    <property type="evidence" value="ECO:0000318"/>
    <property type="project" value="GO_Central"/>
</dbReference>
<comment type="subcellular location">
    <subcellularLocation>
        <location evidence="1">Nucleus</location>
    </subcellularLocation>
</comment>
<evidence type="ECO:0000256" key="5">
    <source>
        <dbReference type="ARBA" id="ARBA00023163"/>
    </source>
</evidence>
<dbReference type="PANTHER" id="PTHR31221">
    <property type="entry name" value="WRKY TRANSCRIPTION FACTOR PROTEIN 1-RELATED"/>
    <property type="match status" value="1"/>
</dbReference>
<evidence type="ECO:0000256" key="3">
    <source>
        <dbReference type="ARBA" id="ARBA00023015"/>
    </source>
</evidence>
<evidence type="ECO:0000256" key="6">
    <source>
        <dbReference type="ARBA" id="ARBA00023242"/>
    </source>
</evidence>
<keyword evidence="2" id="KW-0677">Repeat</keyword>
<dbReference type="InterPro" id="IPR003657">
    <property type="entry name" value="WRKY_dom"/>
</dbReference>
<dbReference type="EMBL" id="CM004398">
    <property type="protein sequence ID" value="OAY34243.1"/>
    <property type="molecule type" value="Genomic_DNA"/>
</dbReference>
<dbReference type="SMR" id="A0A2C9UUC1"/>
<comment type="caution">
    <text evidence="9">The sequence shown here is derived from an EMBL/GenBank/DDBJ whole genome shotgun (WGS) entry which is preliminary data.</text>
</comment>